<accession>A0A915IJL4</accession>
<protein>
    <submittedName>
        <fullName evidence="2">Uncharacterized protein</fullName>
    </submittedName>
</protein>
<dbReference type="WBParaSite" id="nRc.2.0.1.t13577-RA">
    <property type="protein sequence ID" value="nRc.2.0.1.t13577-RA"/>
    <property type="gene ID" value="nRc.2.0.1.g13577"/>
</dbReference>
<name>A0A915IJL4_ROMCU</name>
<keyword evidence="1" id="KW-1185">Reference proteome</keyword>
<organism evidence="1 2">
    <name type="scientific">Romanomermis culicivorax</name>
    <name type="common">Nematode worm</name>
    <dbReference type="NCBI Taxonomy" id="13658"/>
    <lineage>
        <taxon>Eukaryota</taxon>
        <taxon>Metazoa</taxon>
        <taxon>Ecdysozoa</taxon>
        <taxon>Nematoda</taxon>
        <taxon>Enoplea</taxon>
        <taxon>Dorylaimia</taxon>
        <taxon>Mermithida</taxon>
        <taxon>Mermithoidea</taxon>
        <taxon>Mermithidae</taxon>
        <taxon>Romanomermis</taxon>
    </lineage>
</organism>
<evidence type="ECO:0000313" key="2">
    <source>
        <dbReference type="WBParaSite" id="nRc.2.0.1.t13577-RA"/>
    </source>
</evidence>
<proteinExistence type="predicted"/>
<dbReference type="Proteomes" id="UP000887565">
    <property type="component" value="Unplaced"/>
</dbReference>
<sequence length="90" mass="9692">MALPSLATLLSPSSSESPPGVLDLMLSILETASVSKALLAMRQKCPKNGLKNCNSCLKTDVLFVDAKLKLIEQEKEVSHLSQSNGLFAYK</sequence>
<reference evidence="2" key="1">
    <citation type="submission" date="2022-11" db="UniProtKB">
        <authorList>
            <consortium name="WormBaseParasite"/>
        </authorList>
    </citation>
    <scope>IDENTIFICATION</scope>
</reference>
<evidence type="ECO:0000313" key="1">
    <source>
        <dbReference type="Proteomes" id="UP000887565"/>
    </source>
</evidence>
<dbReference type="AlphaFoldDB" id="A0A915IJL4"/>